<dbReference type="HOGENOM" id="CLU_2989958_0_0_9"/>
<evidence type="ECO:0000313" key="2">
    <source>
        <dbReference type="Proteomes" id="UP000006873"/>
    </source>
</evidence>
<protein>
    <submittedName>
        <fullName evidence="1">Uncharacterized protein</fullName>
    </submittedName>
</protein>
<reference evidence="1 2" key="2">
    <citation type="journal article" date="2011" name="J. Bacteriol.">
        <title>Complete genome sequence of a carbon monoxide-utilizing acetogen, Eubacterium limosum KIST612.</title>
        <authorList>
            <person name="Roh H."/>
            <person name="Ko H.J."/>
            <person name="Kim D."/>
            <person name="Choi D.G."/>
            <person name="Park S."/>
            <person name="Kim S."/>
            <person name="Chang I.S."/>
            <person name="Choi I.G."/>
        </authorList>
    </citation>
    <scope>NUCLEOTIDE SEQUENCE [LARGE SCALE GENOMIC DNA]</scope>
    <source>
        <strain evidence="1 2">KIST612</strain>
    </source>
</reference>
<name>E3GI60_9FIRM</name>
<dbReference type="KEGG" id="elm:ELI_0326"/>
<gene>
    <name evidence="1" type="ordered locus">ELI_0326</name>
</gene>
<dbReference type="AlphaFoldDB" id="E3GI60"/>
<proteinExistence type="predicted"/>
<sequence>MEDVREVYYHLEGIAENLGIPADNAVLRELYFKDVKLSAFPFNGKSLQQFSRDSTAY</sequence>
<evidence type="ECO:0000313" key="1">
    <source>
        <dbReference type="EMBL" id="ADO35345.1"/>
    </source>
</evidence>
<dbReference type="Proteomes" id="UP000006873">
    <property type="component" value="Chromosome"/>
</dbReference>
<accession>E3GI60</accession>
<dbReference type="EMBL" id="CP002273">
    <property type="protein sequence ID" value="ADO35345.1"/>
    <property type="molecule type" value="Genomic_DNA"/>
</dbReference>
<reference key="1">
    <citation type="submission" date="2010-09" db="EMBL/GenBank/DDBJ databases">
        <authorList>
            <person name="Roh H."/>
            <person name="Ko H.-J."/>
            <person name="Kim D."/>
            <person name="Choi D.G."/>
            <person name="Park S."/>
            <person name="Kim S."/>
            <person name="Kim K.H."/>
            <person name="Chang I.S."/>
            <person name="Choi I.-G."/>
        </authorList>
    </citation>
    <scope>NUCLEOTIDE SEQUENCE</scope>
    <source>
        <strain>KIST612</strain>
    </source>
</reference>
<keyword evidence="2" id="KW-1185">Reference proteome</keyword>
<organism evidence="1 2">
    <name type="scientific">Eubacterium callanderi</name>
    <dbReference type="NCBI Taxonomy" id="53442"/>
    <lineage>
        <taxon>Bacteria</taxon>
        <taxon>Bacillati</taxon>
        <taxon>Bacillota</taxon>
        <taxon>Clostridia</taxon>
        <taxon>Eubacteriales</taxon>
        <taxon>Eubacteriaceae</taxon>
        <taxon>Eubacterium</taxon>
    </lineage>
</organism>